<dbReference type="PANTHER" id="PTHR31109">
    <property type="entry name" value="PROTEIN FAM207A"/>
    <property type="match status" value="1"/>
</dbReference>
<protein>
    <recommendedName>
        <fullName evidence="7">Ribosome biogenesis protein SLX9</fullName>
    </recommendedName>
</protein>
<dbReference type="EMBL" id="SIDB01000001">
    <property type="protein sequence ID" value="KAI3437695.1"/>
    <property type="molecule type" value="Genomic_DNA"/>
</dbReference>
<evidence type="ECO:0008006" key="7">
    <source>
        <dbReference type="Google" id="ProtNLM"/>
    </source>
</evidence>
<comment type="similarity">
    <text evidence="2">Belongs to the SLX9 family.</text>
</comment>
<keyword evidence="3" id="KW-0539">Nucleus</keyword>
<organism evidence="5 6">
    <name type="scientific">Chlorella vulgaris</name>
    <name type="common">Green alga</name>
    <dbReference type="NCBI Taxonomy" id="3077"/>
    <lineage>
        <taxon>Eukaryota</taxon>
        <taxon>Viridiplantae</taxon>
        <taxon>Chlorophyta</taxon>
        <taxon>core chlorophytes</taxon>
        <taxon>Trebouxiophyceae</taxon>
        <taxon>Chlorellales</taxon>
        <taxon>Chlorellaceae</taxon>
        <taxon>Chlorella clade</taxon>
        <taxon>Chlorella</taxon>
    </lineage>
</organism>
<evidence type="ECO:0000256" key="2">
    <source>
        <dbReference type="ARBA" id="ARBA00011022"/>
    </source>
</evidence>
<dbReference type="Proteomes" id="UP001055712">
    <property type="component" value="Unassembled WGS sequence"/>
</dbReference>
<dbReference type="GO" id="GO:0005730">
    <property type="term" value="C:nucleolus"/>
    <property type="evidence" value="ECO:0007669"/>
    <property type="project" value="UniProtKB-SubCell"/>
</dbReference>
<evidence type="ECO:0000313" key="5">
    <source>
        <dbReference type="EMBL" id="KAI3437695.1"/>
    </source>
</evidence>
<dbReference type="Pfam" id="PF15341">
    <property type="entry name" value="SLX9"/>
    <property type="match status" value="1"/>
</dbReference>
<feature type="region of interest" description="Disordered" evidence="4">
    <location>
        <begin position="148"/>
        <end position="190"/>
    </location>
</feature>
<name>A0A9D4Z1C9_CHLVU</name>
<dbReference type="GO" id="GO:0030688">
    <property type="term" value="C:preribosome, small subunit precursor"/>
    <property type="evidence" value="ECO:0007669"/>
    <property type="project" value="InterPro"/>
</dbReference>
<feature type="region of interest" description="Disordered" evidence="4">
    <location>
        <begin position="15"/>
        <end position="39"/>
    </location>
</feature>
<evidence type="ECO:0000256" key="1">
    <source>
        <dbReference type="ARBA" id="ARBA00004604"/>
    </source>
</evidence>
<reference evidence="5" key="2">
    <citation type="submission" date="2020-11" db="EMBL/GenBank/DDBJ databases">
        <authorList>
            <person name="Cecchin M."/>
            <person name="Marcolungo L."/>
            <person name="Rossato M."/>
            <person name="Girolomoni L."/>
            <person name="Cosentino E."/>
            <person name="Cuine S."/>
            <person name="Li-Beisson Y."/>
            <person name="Delledonne M."/>
            <person name="Ballottari M."/>
        </authorList>
    </citation>
    <scope>NUCLEOTIDE SEQUENCE</scope>
    <source>
        <strain evidence="5">211/11P</strain>
        <tissue evidence="5">Whole cell</tissue>
    </source>
</reference>
<evidence type="ECO:0000256" key="4">
    <source>
        <dbReference type="SAM" id="MobiDB-lite"/>
    </source>
</evidence>
<dbReference type="GO" id="GO:0030686">
    <property type="term" value="C:90S preribosome"/>
    <property type="evidence" value="ECO:0007669"/>
    <property type="project" value="InterPro"/>
</dbReference>
<sequence>MVKRAKLAAKKARKLLEGEKDAVPAAAQSDGPRPAPHIQRKLTRKVKFLERVAATKLSTSKGGVSKKKQKKAPSLALTNLASLTASLAEVAAEDDAEGPGRRQFGRSVGTQKGRARVAEVESLRHQQVMQHPQFQLNPIAAIASHLAATLPPAPPPSARQQAKDPAQLRREKKKRRKERAAGGALAMGED</sequence>
<comment type="subcellular location">
    <subcellularLocation>
        <location evidence="1">Nucleus</location>
        <location evidence="1">Nucleolus</location>
    </subcellularLocation>
</comment>
<gene>
    <name evidence="5" type="ORF">D9Q98_000144</name>
</gene>
<dbReference type="AlphaFoldDB" id="A0A9D4Z1C9"/>
<dbReference type="GO" id="GO:0000462">
    <property type="term" value="P:maturation of SSU-rRNA from tricistronic rRNA transcript (SSU-rRNA, 5.8S rRNA, LSU-rRNA)"/>
    <property type="evidence" value="ECO:0007669"/>
    <property type="project" value="InterPro"/>
</dbReference>
<reference evidence="5" key="1">
    <citation type="journal article" date="2019" name="Plant J.">
        <title>Chlorella vulgaris genome assembly and annotation reveals the molecular basis for metabolic acclimation to high light conditions.</title>
        <authorList>
            <person name="Cecchin M."/>
            <person name="Marcolungo L."/>
            <person name="Rossato M."/>
            <person name="Girolomoni L."/>
            <person name="Cosentino E."/>
            <person name="Cuine S."/>
            <person name="Li-Beisson Y."/>
            <person name="Delledonne M."/>
            <person name="Ballottari M."/>
        </authorList>
    </citation>
    <scope>NUCLEOTIDE SEQUENCE</scope>
    <source>
        <strain evidence="5">211/11P</strain>
    </source>
</reference>
<feature type="region of interest" description="Disordered" evidence="4">
    <location>
        <begin position="93"/>
        <end position="116"/>
    </location>
</feature>
<dbReference type="PANTHER" id="PTHR31109:SF2">
    <property type="entry name" value="RIBOSOME BIOGENESIS PROTEIN SLX9 HOMOLOG"/>
    <property type="match status" value="1"/>
</dbReference>
<evidence type="ECO:0000256" key="3">
    <source>
        <dbReference type="ARBA" id="ARBA00023242"/>
    </source>
</evidence>
<proteinExistence type="inferred from homology"/>
<comment type="caution">
    <text evidence="5">The sequence shown here is derived from an EMBL/GenBank/DDBJ whole genome shotgun (WGS) entry which is preliminary data.</text>
</comment>
<dbReference type="InterPro" id="IPR028160">
    <property type="entry name" value="Slx9-like"/>
</dbReference>
<keyword evidence="6" id="KW-1185">Reference proteome</keyword>
<dbReference type="OrthoDB" id="18703at2759"/>
<feature type="compositionally biased region" description="Low complexity" evidence="4">
    <location>
        <begin position="181"/>
        <end position="190"/>
    </location>
</feature>
<evidence type="ECO:0000313" key="6">
    <source>
        <dbReference type="Proteomes" id="UP001055712"/>
    </source>
</evidence>
<accession>A0A9D4Z1C9</accession>